<accession>H2AN61</accession>
<dbReference type="Proteomes" id="UP000005220">
    <property type="component" value="Chromosome 1"/>
</dbReference>
<protein>
    <recommendedName>
        <fullName evidence="3">Dihydrofolate reductase</fullName>
        <ecNumber evidence="2">1.5.1.3</ecNumber>
    </recommendedName>
</protein>
<evidence type="ECO:0000256" key="3">
    <source>
        <dbReference type="ARBA" id="ARBA00018886"/>
    </source>
</evidence>
<comment type="similarity">
    <text evidence="7">Belongs to the dihydrofolate reductase family.</text>
</comment>
<dbReference type="GO" id="GO:0003729">
    <property type="term" value="F:mRNA binding"/>
    <property type="evidence" value="ECO:0007669"/>
    <property type="project" value="EnsemblFungi"/>
</dbReference>
<evidence type="ECO:0000313" key="9">
    <source>
        <dbReference type="EMBL" id="CCF55811.1"/>
    </source>
</evidence>
<dbReference type="GeneID" id="13886267"/>
<comment type="pathway">
    <text evidence="1">Cofactor biosynthesis; tetrahydrofolate biosynthesis; 5,6,7,8-tetrahydrofolate from 7,8-dihydrofolate: step 1/1.</text>
</comment>
<keyword evidence="5" id="KW-0521">NADP</keyword>
<dbReference type="PANTHER" id="PTHR48069:SF3">
    <property type="entry name" value="DIHYDROFOLATE REDUCTASE"/>
    <property type="match status" value="1"/>
</dbReference>
<keyword evidence="10" id="KW-1185">Reference proteome</keyword>
<dbReference type="HOGENOM" id="CLU_043966_2_1_1"/>
<sequence>MACAAPKHVPVVSIVAALLPDMGIGFQQSLPWRLSKEMKYFREVTSSTFDGGKQNAVIMGRKTWESIPSRFRPLPNRINVVLSRSFENGQMKQVSLDENKTYFQSSSLQRSIDSLMSLMGEKLERIYIIGGSEIYNHAFDVIDHVLITKLEPVDTVRPKMDTFLDVAKLNDSFQEMNQNLADFLPPNVTLPKPHNQAYIENENGYKFEFSLYSRK</sequence>
<dbReference type="InterPro" id="IPR024072">
    <property type="entry name" value="DHFR-like_dom_sf"/>
</dbReference>
<evidence type="ECO:0000259" key="8">
    <source>
        <dbReference type="PROSITE" id="PS51330"/>
    </source>
</evidence>
<evidence type="ECO:0000256" key="7">
    <source>
        <dbReference type="RuleBase" id="RU004474"/>
    </source>
</evidence>
<evidence type="ECO:0000256" key="4">
    <source>
        <dbReference type="ARBA" id="ARBA00022563"/>
    </source>
</evidence>
<dbReference type="AlphaFoldDB" id="H2AN61"/>
<feature type="domain" description="DHFR" evidence="8">
    <location>
        <begin position="10"/>
        <end position="214"/>
    </location>
</feature>
<dbReference type="OrthoDB" id="414698at2759"/>
<keyword evidence="4" id="KW-0554">One-carbon metabolism</keyword>
<organism evidence="9 10">
    <name type="scientific">Kazachstania africana (strain ATCC 22294 / BCRC 22015 / CBS 2517 / CECT 1963 / NBRC 1671 / NRRL Y-8276)</name>
    <name type="common">Yeast</name>
    <name type="synonym">Kluyveromyces africanus</name>
    <dbReference type="NCBI Taxonomy" id="1071382"/>
    <lineage>
        <taxon>Eukaryota</taxon>
        <taxon>Fungi</taxon>
        <taxon>Dikarya</taxon>
        <taxon>Ascomycota</taxon>
        <taxon>Saccharomycotina</taxon>
        <taxon>Saccharomycetes</taxon>
        <taxon>Saccharomycetales</taxon>
        <taxon>Saccharomycetaceae</taxon>
        <taxon>Kazachstania</taxon>
    </lineage>
</organism>
<name>H2AN61_KAZAF</name>
<dbReference type="Pfam" id="PF00186">
    <property type="entry name" value="DHFR_1"/>
    <property type="match status" value="1"/>
</dbReference>
<dbReference type="PRINTS" id="PR00070">
    <property type="entry name" value="DHFR"/>
</dbReference>
<dbReference type="GO" id="GO:0046655">
    <property type="term" value="P:folic acid metabolic process"/>
    <property type="evidence" value="ECO:0007669"/>
    <property type="project" value="TreeGrafter"/>
</dbReference>
<dbReference type="GO" id="GO:0004146">
    <property type="term" value="F:dihydrofolate reductase activity"/>
    <property type="evidence" value="ECO:0007669"/>
    <property type="project" value="UniProtKB-EC"/>
</dbReference>
<dbReference type="Gene3D" id="3.40.430.10">
    <property type="entry name" value="Dihydrofolate Reductase, subunit A"/>
    <property type="match status" value="1"/>
</dbReference>
<proteinExistence type="inferred from homology"/>
<dbReference type="GO" id="GO:0046654">
    <property type="term" value="P:tetrahydrofolate biosynthetic process"/>
    <property type="evidence" value="ECO:0007669"/>
    <property type="project" value="UniProtKB-UniPathway"/>
</dbReference>
<evidence type="ECO:0000256" key="1">
    <source>
        <dbReference type="ARBA" id="ARBA00004903"/>
    </source>
</evidence>
<dbReference type="InParanoid" id="H2AN61"/>
<reference evidence="9 10" key="1">
    <citation type="journal article" date="2011" name="Proc. Natl. Acad. Sci. U.S.A.">
        <title>Evolutionary erosion of yeast sex chromosomes by mating-type switching accidents.</title>
        <authorList>
            <person name="Gordon J.L."/>
            <person name="Armisen D."/>
            <person name="Proux-Wera E."/>
            <person name="Oheigeartaigh S.S."/>
            <person name="Byrne K.P."/>
            <person name="Wolfe K.H."/>
        </authorList>
    </citation>
    <scope>NUCLEOTIDE SEQUENCE [LARGE SCALE GENOMIC DNA]</scope>
    <source>
        <strain evidence="10">ATCC 22294 / BCRC 22015 / CBS 2517 / CECT 1963 / NBRC 1671 / NRRL Y-8276</strain>
    </source>
</reference>
<gene>
    <name evidence="9" type="primary">KAFR0A03760</name>
    <name evidence="9" type="ORF">KAFR_0A03760</name>
</gene>
<dbReference type="InterPro" id="IPR001796">
    <property type="entry name" value="DHFR_dom"/>
</dbReference>
<dbReference type="EMBL" id="HE650821">
    <property type="protein sequence ID" value="CCF55811.1"/>
    <property type="molecule type" value="Genomic_DNA"/>
</dbReference>
<dbReference type="CDD" id="cd00209">
    <property type="entry name" value="DHFR"/>
    <property type="match status" value="1"/>
</dbReference>
<dbReference type="GO" id="GO:0006730">
    <property type="term" value="P:one-carbon metabolic process"/>
    <property type="evidence" value="ECO:0007669"/>
    <property type="project" value="UniProtKB-KW"/>
</dbReference>
<dbReference type="PROSITE" id="PS51330">
    <property type="entry name" value="DHFR_2"/>
    <property type="match status" value="1"/>
</dbReference>
<dbReference type="PROSITE" id="PS00075">
    <property type="entry name" value="DHFR_1"/>
    <property type="match status" value="1"/>
</dbReference>
<dbReference type="UniPathway" id="UPA00077">
    <property type="reaction ID" value="UER00158"/>
</dbReference>
<dbReference type="InterPro" id="IPR017925">
    <property type="entry name" value="DHFR_CS"/>
</dbReference>
<dbReference type="eggNOG" id="KOG1324">
    <property type="taxonomic scope" value="Eukaryota"/>
</dbReference>
<dbReference type="GO" id="GO:0046452">
    <property type="term" value="P:dihydrofolate metabolic process"/>
    <property type="evidence" value="ECO:0007669"/>
    <property type="project" value="EnsemblFungi"/>
</dbReference>
<dbReference type="InterPro" id="IPR012259">
    <property type="entry name" value="DHFR"/>
</dbReference>
<evidence type="ECO:0000256" key="2">
    <source>
        <dbReference type="ARBA" id="ARBA00012856"/>
    </source>
</evidence>
<dbReference type="SUPFAM" id="SSF53597">
    <property type="entry name" value="Dihydrofolate reductase-like"/>
    <property type="match status" value="1"/>
</dbReference>
<dbReference type="RefSeq" id="XP_003954946.1">
    <property type="nucleotide sequence ID" value="XM_003954897.1"/>
</dbReference>
<dbReference type="STRING" id="1071382.H2AN61"/>
<evidence type="ECO:0000256" key="5">
    <source>
        <dbReference type="ARBA" id="ARBA00022857"/>
    </source>
</evidence>
<evidence type="ECO:0000313" key="10">
    <source>
        <dbReference type="Proteomes" id="UP000005220"/>
    </source>
</evidence>
<dbReference type="FunCoup" id="H2AN61">
    <property type="interactions" value="485"/>
</dbReference>
<keyword evidence="6" id="KW-0560">Oxidoreductase</keyword>
<evidence type="ECO:0000256" key="6">
    <source>
        <dbReference type="ARBA" id="ARBA00023002"/>
    </source>
</evidence>
<dbReference type="GO" id="GO:0050661">
    <property type="term" value="F:NADP binding"/>
    <property type="evidence" value="ECO:0007669"/>
    <property type="project" value="InterPro"/>
</dbReference>
<dbReference type="GO" id="GO:0005739">
    <property type="term" value="C:mitochondrion"/>
    <property type="evidence" value="ECO:0007669"/>
    <property type="project" value="TreeGrafter"/>
</dbReference>
<dbReference type="KEGG" id="kaf:KAFR_0A03760"/>
<dbReference type="EC" id="1.5.1.3" evidence="2"/>
<dbReference type="PANTHER" id="PTHR48069">
    <property type="entry name" value="DIHYDROFOLATE REDUCTASE"/>
    <property type="match status" value="1"/>
</dbReference>